<feature type="compositionally biased region" description="Low complexity" evidence="2">
    <location>
        <begin position="130"/>
        <end position="157"/>
    </location>
</feature>
<evidence type="ECO:0000313" key="4">
    <source>
        <dbReference type="Proteomes" id="UP001500604"/>
    </source>
</evidence>
<name>A0ABP8V0V4_9GAMM</name>
<dbReference type="Proteomes" id="UP001500604">
    <property type="component" value="Unassembled WGS sequence"/>
</dbReference>
<evidence type="ECO:0000256" key="1">
    <source>
        <dbReference type="SAM" id="Coils"/>
    </source>
</evidence>
<keyword evidence="1" id="KW-0175">Coiled coil</keyword>
<organism evidence="3 4">
    <name type="scientific">Kistimonas scapharcae</name>
    <dbReference type="NCBI Taxonomy" id="1036133"/>
    <lineage>
        <taxon>Bacteria</taxon>
        <taxon>Pseudomonadati</taxon>
        <taxon>Pseudomonadota</taxon>
        <taxon>Gammaproteobacteria</taxon>
        <taxon>Oceanospirillales</taxon>
        <taxon>Endozoicomonadaceae</taxon>
        <taxon>Kistimonas</taxon>
    </lineage>
</organism>
<evidence type="ECO:0000313" key="3">
    <source>
        <dbReference type="EMBL" id="GAA4649863.1"/>
    </source>
</evidence>
<proteinExistence type="predicted"/>
<accession>A0ABP8V0V4</accession>
<sequence>MPASDQLTSIKEEDGSEGESIESKAIVTDSILQEVDAAEESGEDVSIDIAALSPDLAPQEQLLSSQDDNDINIQRMLAQVFGLETVPQTLGTEIALPTSSSDIAGIQGASVLSGQQSASQAGCSYWGSRAAASKPASPSPAQQPLSLSSPPCASNASGKSSNSEEASLEPELTALAQMLEIPKGSDWKKSVLKQCMDKIRDLKEKNQSLINNINMNKTKQANERALDESLTAIINESLIMLGKIGSRKQSYERQSELSVQLLSHHLLLNASILMLRAVLTHEQTTPSGGEATTLVKHYLDAHSSVLKSIRKDLNTVKNDVLESVTLDQEIASTMERLKSYAEKYKDLIEGQSGEFDDEPSKTE</sequence>
<dbReference type="RefSeq" id="WP_345195875.1">
    <property type="nucleotide sequence ID" value="NZ_BAABFL010000325.1"/>
</dbReference>
<reference evidence="4" key="1">
    <citation type="journal article" date="2019" name="Int. J. Syst. Evol. Microbiol.">
        <title>The Global Catalogue of Microorganisms (GCM) 10K type strain sequencing project: providing services to taxonomists for standard genome sequencing and annotation.</title>
        <authorList>
            <consortium name="The Broad Institute Genomics Platform"/>
            <consortium name="The Broad Institute Genome Sequencing Center for Infectious Disease"/>
            <person name="Wu L."/>
            <person name="Ma J."/>
        </authorList>
    </citation>
    <scope>NUCLEOTIDE SEQUENCE [LARGE SCALE GENOMIC DNA]</scope>
    <source>
        <strain evidence="4">JCM 17805</strain>
    </source>
</reference>
<feature type="region of interest" description="Disordered" evidence="2">
    <location>
        <begin position="130"/>
        <end position="168"/>
    </location>
</feature>
<feature type="region of interest" description="Disordered" evidence="2">
    <location>
        <begin position="1"/>
        <end position="25"/>
    </location>
</feature>
<protein>
    <submittedName>
        <fullName evidence="3">Uncharacterized protein</fullName>
    </submittedName>
</protein>
<keyword evidence="4" id="KW-1185">Reference proteome</keyword>
<feature type="coiled-coil region" evidence="1">
    <location>
        <begin position="192"/>
        <end position="219"/>
    </location>
</feature>
<gene>
    <name evidence="3" type="ORF">GCM10023116_21440</name>
</gene>
<comment type="caution">
    <text evidence="3">The sequence shown here is derived from an EMBL/GenBank/DDBJ whole genome shotgun (WGS) entry which is preliminary data.</text>
</comment>
<dbReference type="EMBL" id="BAABFL010000325">
    <property type="protein sequence ID" value="GAA4649863.1"/>
    <property type="molecule type" value="Genomic_DNA"/>
</dbReference>
<evidence type="ECO:0000256" key="2">
    <source>
        <dbReference type="SAM" id="MobiDB-lite"/>
    </source>
</evidence>